<dbReference type="InterPro" id="IPR006121">
    <property type="entry name" value="HMA_dom"/>
</dbReference>
<dbReference type="GO" id="GO:0005886">
    <property type="term" value="C:plasma membrane"/>
    <property type="evidence" value="ECO:0007669"/>
    <property type="project" value="UniProtKB-SubCell"/>
</dbReference>
<dbReference type="Proteomes" id="UP000050277">
    <property type="component" value="Unassembled WGS sequence"/>
</dbReference>
<dbReference type="Gene3D" id="2.70.150.10">
    <property type="entry name" value="Calcium-transporting ATPase, cytoplasmic transduction domain A"/>
    <property type="match status" value="1"/>
</dbReference>
<dbReference type="InterPro" id="IPR036412">
    <property type="entry name" value="HAD-like_sf"/>
</dbReference>
<dbReference type="PROSITE" id="PS00154">
    <property type="entry name" value="ATPASE_E1_E2"/>
    <property type="match status" value="1"/>
</dbReference>
<dbReference type="SUPFAM" id="SSF55008">
    <property type="entry name" value="HMA, heavy metal-associated domain"/>
    <property type="match status" value="2"/>
</dbReference>
<feature type="transmembrane region" description="Helical" evidence="22">
    <location>
        <begin position="452"/>
        <end position="474"/>
    </location>
</feature>
<dbReference type="EMBL" id="LGKP01000031">
    <property type="protein sequence ID" value="KPL82259.1"/>
    <property type="molecule type" value="Genomic_DNA"/>
</dbReference>
<dbReference type="FunFam" id="3.30.70.100:FF:000005">
    <property type="entry name" value="Copper-exporting P-type ATPase A"/>
    <property type="match status" value="2"/>
</dbReference>
<feature type="transmembrane region" description="Helical" evidence="22">
    <location>
        <begin position="273"/>
        <end position="291"/>
    </location>
</feature>
<dbReference type="SFLD" id="SFLDF00027">
    <property type="entry name" value="p-type_atpase"/>
    <property type="match status" value="1"/>
</dbReference>
<evidence type="ECO:0000256" key="4">
    <source>
        <dbReference type="ARBA" id="ARBA00015102"/>
    </source>
</evidence>
<keyword evidence="17" id="KW-0406">Ion transport</keyword>
<evidence type="ECO:0000256" key="15">
    <source>
        <dbReference type="ARBA" id="ARBA00022989"/>
    </source>
</evidence>
<dbReference type="Gene3D" id="3.40.50.1000">
    <property type="entry name" value="HAD superfamily/HAD-like"/>
    <property type="match status" value="1"/>
</dbReference>
<dbReference type="GO" id="GO:0016887">
    <property type="term" value="F:ATP hydrolysis activity"/>
    <property type="evidence" value="ECO:0007669"/>
    <property type="project" value="InterPro"/>
</dbReference>
<organism evidence="24 25">
    <name type="scientific">Herpetosiphon geysericola</name>
    <dbReference type="NCBI Taxonomy" id="70996"/>
    <lineage>
        <taxon>Bacteria</taxon>
        <taxon>Bacillati</taxon>
        <taxon>Chloroflexota</taxon>
        <taxon>Chloroflexia</taxon>
        <taxon>Herpetosiphonales</taxon>
        <taxon>Herpetosiphonaceae</taxon>
        <taxon>Herpetosiphon</taxon>
    </lineage>
</organism>
<sequence>MDTKTLTLPVTGMTCAACVTRVERNLKKVSGVAEASVNLASESATVAFDPTAVTPTSLIAAVEKGGYGVITAERTLPITGMTCAACVTRVEKAARKVDGVLDATVNLATESASIRYLPDQASLEQIKAAISKAGYGVIDTGEDEDAEDSETQARQAELKRKRTNLVVALVLGVPLMILSMMHDFSLISPIWLGSARDMGDMGHHMPAFYNLWPWLFGLMATPVVFYSGRDFLRGAWVNLKHGSANMDTLIALGSLTAYGFSLAVLLFKLSGHVYFETAAMIVALILVGKYLEAKAKSATSSAIRALINLQPPTARVLRGGVEVELAVAEVRAGEIVVVRPGEKIPVDGVVTMGQSAVDESMLTGESLPVEKRVGDSVFGATLNNAGSFQLRATAVGKASALAQIVNLVKAAQGSKAPIQRLADQISGVFVPIVIVIALLTFGLWYWVGGVGFTQSLIFAVAVLVIACPCALGLATPTAIMVGTGVGAQHGILIKNAESLERAVRLQTIVLDKTGTITEGKPTLTNILALADEANLLSLAATAERGSEHPLGKAIVQGATARGATLGQATNFKAIVGGGIEAEVNQQKVVIGSPRLVREQGYDLSALQSTIDQWQSEGKTAMVVVVDQQLAGVLAVADTIKASSPAAIKQLRNLGLKVVMLTGDNQRTAEAIGREAGVEHVIADVLPADKAAKIKQLQAEGGLVAMVGDGVNDAPALAQADVGVAIGTGTDVAIEASDITLLRGDLVGVAQAIELSRRTMTTIRWNLFWAFIYNVIGIPIAAGVFYNLTGWQLSPLLAAGAMAFSSVFVITNSLRLKRAATLPNAQPSSTNEPLQPARA</sequence>
<feature type="transmembrane region" description="Helical" evidence="22">
    <location>
        <begin position="165"/>
        <end position="191"/>
    </location>
</feature>
<evidence type="ECO:0000313" key="24">
    <source>
        <dbReference type="EMBL" id="KPL82259.1"/>
    </source>
</evidence>
<dbReference type="CDD" id="cd00371">
    <property type="entry name" value="HMA"/>
    <property type="match status" value="2"/>
</dbReference>
<keyword evidence="7 22" id="KW-0812">Transmembrane</keyword>
<dbReference type="InterPro" id="IPR044492">
    <property type="entry name" value="P_typ_ATPase_HD_dom"/>
</dbReference>
<dbReference type="GO" id="GO:0005507">
    <property type="term" value="F:copper ion binding"/>
    <property type="evidence" value="ECO:0007669"/>
    <property type="project" value="InterPro"/>
</dbReference>
<keyword evidence="16" id="KW-0186">Copper</keyword>
<feature type="transmembrane region" description="Helical" evidence="22">
    <location>
        <begin position="425"/>
        <end position="446"/>
    </location>
</feature>
<dbReference type="Gene3D" id="3.30.70.100">
    <property type="match status" value="2"/>
</dbReference>
<protein>
    <recommendedName>
        <fullName evidence="4">Copper-exporting P-type ATPase</fullName>
        <ecNumber evidence="3">7.2.2.8</ecNumber>
    </recommendedName>
    <alternativeName>
        <fullName evidence="19">Copper-exporting P-type ATPase A</fullName>
    </alternativeName>
    <alternativeName>
        <fullName evidence="20">Cu(+)-exporting ATPase</fullName>
    </alternativeName>
</protein>
<dbReference type="PROSITE" id="PS50846">
    <property type="entry name" value="HMA_2"/>
    <property type="match status" value="2"/>
</dbReference>
<accession>A0A0P6Y045</accession>
<keyword evidence="9" id="KW-0677">Repeat</keyword>
<dbReference type="PATRIC" id="fig|70996.4.peg.3808"/>
<evidence type="ECO:0000256" key="18">
    <source>
        <dbReference type="ARBA" id="ARBA00023136"/>
    </source>
</evidence>
<dbReference type="PRINTS" id="PR00942">
    <property type="entry name" value="CUATPASEI"/>
</dbReference>
<evidence type="ECO:0000256" key="12">
    <source>
        <dbReference type="ARBA" id="ARBA00022840"/>
    </source>
</evidence>
<evidence type="ECO:0000313" key="25">
    <source>
        <dbReference type="Proteomes" id="UP000050277"/>
    </source>
</evidence>
<dbReference type="InterPro" id="IPR018303">
    <property type="entry name" value="ATPase_P-typ_P_site"/>
</dbReference>
<dbReference type="NCBIfam" id="TIGR01525">
    <property type="entry name" value="ATPase-IB_hvy"/>
    <property type="match status" value="1"/>
</dbReference>
<evidence type="ECO:0000256" key="6">
    <source>
        <dbReference type="ARBA" id="ARBA00022475"/>
    </source>
</evidence>
<dbReference type="RefSeq" id="WP_054536186.1">
    <property type="nucleotide sequence ID" value="NZ_LGKP01000031.1"/>
</dbReference>
<name>A0A0P6Y045_9CHLR</name>
<evidence type="ECO:0000256" key="1">
    <source>
        <dbReference type="ARBA" id="ARBA00004651"/>
    </source>
</evidence>
<evidence type="ECO:0000256" key="17">
    <source>
        <dbReference type="ARBA" id="ARBA00023065"/>
    </source>
</evidence>
<comment type="similarity">
    <text evidence="2 22">Belongs to the cation transport ATPase (P-type) (TC 3.A.3) family. Type IB subfamily.</text>
</comment>
<keyword evidence="11" id="KW-0187">Copper transport</keyword>
<evidence type="ECO:0000256" key="11">
    <source>
        <dbReference type="ARBA" id="ARBA00022796"/>
    </source>
</evidence>
<dbReference type="PANTHER" id="PTHR43520:SF8">
    <property type="entry name" value="P-TYPE CU(+) TRANSPORTER"/>
    <property type="match status" value="1"/>
</dbReference>
<dbReference type="SFLD" id="SFLDS00003">
    <property type="entry name" value="Haloacid_Dehalogenase"/>
    <property type="match status" value="1"/>
</dbReference>
<keyword evidence="10 22" id="KW-0547">Nucleotide-binding</keyword>
<dbReference type="CDD" id="cd02094">
    <property type="entry name" value="P-type_ATPase_Cu-like"/>
    <property type="match status" value="1"/>
</dbReference>
<keyword evidence="5" id="KW-0813">Transport</keyword>
<keyword evidence="8 22" id="KW-0479">Metal-binding</keyword>
<evidence type="ECO:0000256" key="8">
    <source>
        <dbReference type="ARBA" id="ARBA00022723"/>
    </source>
</evidence>
<evidence type="ECO:0000256" key="3">
    <source>
        <dbReference type="ARBA" id="ARBA00012517"/>
    </source>
</evidence>
<dbReference type="STRING" id="70996.SE18_19745"/>
<reference evidence="24 25" key="1">
    <citation type="submission" date="2015-07" db="EMBL/GenBank/DDBJ databases">
        <title>Whole genome sequence of Herpetosiphon geysericola DSM 7119.</title>
        <authorList>
            <person name="Hemp J."/>
            <person name="Ward L.M."/>
            <person name="Pace L.A."/>
            <person name="Fischer W.W."/>
        </authorList>
    </citation>
    <scope>NUCLEOTIDE SEQUENCE [LARGE SCALE GENOMIC DNA]</scope>
    <source>
        <strain evidence="24 25">DSM 7119</strain>
    </source>
</reference>
<dbReference type="GO" id="GO:0140581">
    <property type="term" value="F:P-type monovalent copper transporter activity"/>
    <property type="evidence" value="ECO:0007669"/>
    <property type="project" value="UniProtKB-EC"/>
</dbReference>
<keyword evidence="13" id="KW-0460">Magnesium</keyword>
<dbReference type="InterPro" id="IPR023299">
    <property type="entry name" value="ATPase_P-typ_cyto_dom_N"/>
</dbReference>
<evidence type="ECO:0000256" key="2">
    <source>
        <dbReference type="ARBA" id="ARBA00006024"/>
    </source>
</evidence>
<comment type="catalytic activity">
    <reaction evidence="21">
        <text>Cu(+)(in) + ATP + H2O = Cu(+)(out) + ADP + phosphate + H(+)</text>
        <dbReference type="Rhea" id="RHEA:25792"/>
        <dbReference type="ChEBI" id="CHEBI:15377"/>
        <dbReference type="ChEBI" id="CHEBI:15378"/>
        <dbReference type="ChEBI" id="CHEBI:30616"/>
        <dbReference type="ChEBI" id="CHEBI:43474"/>
        <dbReference type="ChEBI" id="CHEBI:49552"/>
        <dbReference type="ChEBI" id="CHEBI:456216"/>
        <dbReference type="EC" id="7.2.2.8"/>
    </reaction>
</comment>
<keyword evidence="14" id="KW-1278">Translocase</keyword>
<evidence type="ECO:0000256" key="9">
    <source>
        <dbReference type="ARBA" id="ARBA00022737"/>
    </source>
</evidence>
<evidence type="ECO:0000256" key="7">
    <source>
        <dbReference type="ARBA" id="ARBA00022692"/>
    </source>
</evidence>
<evidence type="ECO:0000259" key="23">
    <source>
        <dbReference type="PROSITE" id="PS50846"/>
    </source>
</evidence>
<dbReference type="InterPro" id="IPR001757">
    <property type="entry name" value="P_typ_ATPase"/>
</dbReference>
<dbReference type="Gene3D" id="3.40.1110.10">
    <property type="entry name" value="Calcium-transporting ATPase, cytoplasmic domain N"/>
    <property type="match status" value="1"/>
</dbReference>
<feature type="domain" description="HMA" evidence="23">
    <location>
        <begin position="4"/>
        <end position="70"/>
    </location>
</feature>
<gene>
    <name evidence="24" type="ORF">SE18_19745</name>
</gene>
<comment type="caution">
    <text evidence="24">The sequence shown here is derived from an EMBL/GenBank/DDBJ whole genome shotgun (WGS) entry which is preliminary data.</text>
</comment>
<dbReference type="Pfam" id="PF00403">
    <property type="entry name" value="HMA"/>
    <property type="match status" value="2"/>
</dbReference>
<dbReference type="PROSITE" id="PS01047">
    <property type="entry name" value="HMA_1"/>
    <property type="match status" value="1"/>
</dbReference>
<dbReference type="OrthoDB" id="135399at2"/>
<dbReference type="NCBIfam" id="TIGR00003">
    <property type="entry name" value="copper ion binding protein"/>
    <property type="match status" value="2"/>
</dbReference>
<evidence type="ECO:0000256" key="16">
    <source>
        <dbReference type="ARBA" id="ARBA00023008"/>
    </source>
</evidence>
<feature type="transmembrane region" description="Helical" evidence="22">
    <location>
        <begin position="791"/>
        <end position="809"/>
    </location>
</feature>
<dbReference type="SUPFAM" id="SSF56784">
    <property type="entry name" value="HAD-like"/>
    <property type="match status" value="1"/>
</dbReference>
<comment type="subcellular location">
    <subcellularLocation>
        <location evidence="1">Cell membrane</location>
        <topology evidence="1">Multi-pass membrane protein</topology>
    </subcellularLocation>
</comment>
<dbReference type="AlphaFoldDB" id="A0A0P6Y045"/>
<dbReference type="GO" id="GO:0005524">
    <property type="term" value="F:ATP binding"/>
    <property type="evidence" value="ECO:0007669"/>
    <property type="project" value="UniProtKB-UniRule"/>
</dbReference>
<dbReference type="SUPFAM" id="SSF81665">
    <property type="entry name" value="Calcium ATPase, transmembrane domain M"/>
    <property type="match status" value="1"/>
</dbReference>
<feature type="domain" description="HMA" evidence="23">
    <location>
        <begin position="72"/>
        <end position="138"/>
    </location>
</feature>
<dbReference type="InterPro" id="IPR017969">
    <property type="entry name" value="Heavy-metal-associated_CS"/>
</dbReference>
<evidence type="ECO:0000256" key="20">
    <source>
        <dbReference type="ARBA" id="ARBA00033239"/>
    </source>
</evidence>
<dbReference type="GO" id="GO:0043682">
    <property type="term" value="F:P-type divalent copper transporter activity"/>
    <property type="evidence" value="ECO:0007669"/>
    <property type="project" value="TreeGrafter"/>
</dbReference>
<dbReference type="SUPFAM" id="SSF81653">
    <property type="entry name" value="Calcium ATPase, transduction domain A"/>
    <property type="match status" value="1"/>
</dbReference>
<proteinExistence type="inferred from homology"/>
<dbReference type="InterPro" id="IPR006122">
    <property type="entry name" value="HMA_Cu_ion-bd"/>
</dbReference>
<keyword evidence="12 22" id="KW-0067">ATP-binding</keyword>
<dbReference type="NCBIfam" id="TIGR01511">
    <property type="entry name" value="ATPase-IB1_Cu"/>
    <property type="match status" value="1"/>
</dbReference>
<keyword evidence="15 22" id="KW-1133">Transmembrane helix</keyword>
<evidence type="ECO:0000256" key="13">
    <source>
        <dbReference type="ARBA" id="ARBA00022842"/>
    </source>
</evidence>
<dbReference type="GO" id="GO:0055070">
    <property type="term" value="P:copper ion homeostasis"/>
    <property type="evidence" value="ECO:0007669"/>
    <property type="project" value="TreeGrafter"/>
</dbReference>
<evidence type="ECO:0000256" key="22">
    <source>
        <dbReference type="RuleBase" id="RU362081"/>
    </source>
</evidence>
<evidence type="ECO:0000256" key="19">
    <source>
        <dbReference type="ARBA" id="ARBA00029719"/>
    </source>
</evidence>
<keyword evidence="18 22" id="KW-0472">Membrane</keyword>
<evidence type="ECO:0000256" key="5">
    <source>
        <dbReference type="ARBA" id="ARBA00022448"/>
    </source>
</evidence>
<keyword evidence="6 22" id="KW-1003">Cell membrane</keyword>
<evidence type="ECO:0000256" key="14">
    <source>
        <dbReference type="ARBA" id="ARBA00022967"/>
    </source>
</evidence>
<dbReference type="EC" id="7.2.2.8" evidence="3"/>
<dbReference type="Pfam" id="PF00702">
    <property type="entry name" value="Hydrolase"/>
    <property type="match status" value="1"/>
</dbReference>
<feature type="transmembrane region" description="Helical" evidence="22">
    <location>
        <begin position="211"/>
        <end position="228"/>
    </location>
</feature>
<dbReference type="SFLD" id="SFLDG00002">
    <property type="entry name" value="C1.7:_P-type_atpase_like"/>
    <property type="match status" value="1"/>
</dbReference>
<dbReference type="InterPro" id="IPR036163">
    <property type="entry name" value="HMA_dom_sf"/>
</dbReference>
<feature type="transmembrane region" description="Helical" evidence="22">
    <location>
        <begin position="249"/>
        <end position="267"/>
    </location>
</feature>
<keyword evidence="25" id="KW-1185">Reference proteome</keyword>
<dbReference type="NCBIfam" id="TIGR01494">
    <property type="entry name" value="ATPase_P-type"/>
    <property type="match status" value="1"/>
</dbReference>
<evidence type="ECO:0000256" key="10">
    <source>
        <dbReference type="ARBA" id="ARBA00022741"/>
    </source>
</evidence>
<dbReference type="InterPro" id="IPR027256">
    <property type="entry name" value="P-typ_ATPase_IB"/>
</dbReference>
<dbReference type="FunFam" id="2.70.150.10:FF:000020">
    <property type="entry name" value="Copper-exporting P-type ATPase A"/>
    <property type="match status" value="1"/>
</dbReference>
<dbReference type="InterPro" id="IPR023214">
    <property type="entry name" value="HAD_sf"/>
</dbReference>
<dbReference type="InterPro" id="IPR008250">
    <property type="entry name" value="ATPase_P-typ_transduc_dom_A_sf"/>
</dbReference>
<dbReference type="Pfam" id="PF00122">
    <property type="entry name" value="E1-E2_ATPase"/>
    <property type="match status" value="1"/>
</dbReference>
<dbReference type="PANTHER" id="PTHR43520">
    <property type="entry name" value="ATP7, ISOFORM B"/>
    <property type="match status" value="1"/>
</dbReference>
<dbReference type="PRINTS" id="PR00119">
    <property type="entry name" value="CATATPASE"/>
</dbReference>
<evidence type="ECO:0000256" key="21">
    <source>
        <dbReference type="ARBA" id="ARBA00049289"/>
    </source>
</evidence>
<feature type="transmembrane region" description="Helical" evidence="22">
    <location>
        <begin position="766"/>
        <end position="785"/>
    </location>
</feature>
<dbReference type="InterPro" id="IPR059000">
    <property type="entry name" value="ATPase_P-type_domA"/>
</dbReference>
<dbReference type="InterPro" id="IPR023298">
    <property type="entry name" value="ATPase_P-typ_TM_dom_sf"/>
</dbReference>